<dbReference type="InterPro" id="IPR016032">
    <property type="entry name" value="Sig_transdc_resp-reg_C-effctor"/>
</dbReference>
<proteinExistence type="predicted"/>
<name>A0A4R2K0F0_9PSEU</name>
<dbReference type="PANTHER" id="PTHR43214">
    <property type="entry name" value="TWO-COMPONENT RESPONSE REGULATOR"/>
    <property type="match status" value="1"/>
</dbReference>
<comment type="caution">
    <text evidence="8">The sequence shown here is derived from an EMBL/GenBank/DDBJ whole genome shotgun (WGS) entry which is preliminary data.</text>
</comment>
<dbReference type="InterPro" id="IPR058245">
    <property type="entry name" value="NreC/VraR/RcsB-like_REC"/>
</dbReference>
<dbReference type="Pfam" id="PF00072">
    <property type="entry name" value="Response_reg"/>
    <property type="match status" value="1"/>
</dbReference>
<dbReference type="InterPro" id="IPR011006">
    <property type="entry name" value="CheY-like_superfamily"/>
</dbReference>
<protein>
    <submittedName>
        <fullName evidence="8">DNA-binding NarL/FixJ family response regulator</fullName>
    </submittedName>
</protein>
<dbReference type="PANTHER" id="PTHR43214:SF24">
    <property type="entry name" value="TRANSCRIPTIONAL REGULATORY PROTEIN NARL-RELATED"/>
    <property type="match status" value="1"/>
</dbReference>
<evidence type="ECO:0000256" key="5">
    <source>
        <dbReference type="PROSITE-ProRule" id="PRU00169"/>
    </source>
</evidence>
<evidence type="ECO:0000256" key="1">
    <source>
        <dbReference type="ARBA" id="ARBA00022553"/>
    </source>
</evidence>
<dbReference type="PROSITE" id="PS50110">
    <property type="entry name" value="RESPONSE_REGULATORY"/>
    <property type="match status" value="1"/>
</dbReference>
<organism evidence="8 9">
    <name type="scientific">Actinocrispum wychmicini</name>
    <dbReference type="NCBI Taxonomy" id="1213861"/>
    <lineage>
        <taxon>Bacteria</taxon>
        <taxon>Bacillati</taxon>
        <taxon>Actinomycetota</taxon>
        <taxon>Actinomycetes</taxon>
        <taxon>Pseudonocardiales</taxon>
        <taxon>Pseudonocardiaceae</taxon>
        <taxon>Actinocrispum</taxon>
    </lineage>
</organism>
<evidence type="ECO:0000256" key="3">
    <source>
        <dbReference type="ARBA" id="ARBA00023125"/>
    </source>
</evidence>
<dbReference type="GO" id="GO:0000160">
    <property type="term" value="P:phosphorelay signal transduction system"/>
    <property type="evidence" value="ECO:0007669"/>
    <property type="project" value="InterPro"/>
</dbReference>
<feature type="modified residue" description="4-aspartylphosphate" evidence="5">
    <location>
        <position position="54"/>
    </location>
</feature>
<dbReference type="SUPFAM" id="SSF46894">
    <property type="entry name" value="C-terminal effector domain of the bipartite response regulators"/>
    <property type="match status" value="1"/>
</dbReference>
<dbReference type="Pfam" id="PF00196">
    <property type="entry name" value="GerE"/>
    <property type="match status" value="1"/>
</dbReference>
<dbReference type="Gene3D" id="3.40.50.2300">
    <property type="match status" value="1"/>
</dbReference>
<dbReference type="SMART" id="SM00421">
    <property type="entry name" value="HTH_LUXR"/>
    <property type="match status" value="1"/>
</dbReference>
<dbReference type="Proteomes" id="UP000295680">
    <property type="component" value="Unassembled WGS sequence"/>
</dbReference>
<dbReference type="CDD" id="cd06170">
    <property type="entry name" value="LuxR_C_like"/>
    <property type="match status" value="1"/>
</dbReference>
<dbReference type="RefSeq" id="WP_207925876.1">
    <property type="nucleotide sequence ID" value="NZ_SLWS01000001.1"/>
</dbReference>
<keyword evidence="1 5" id="KW-0597">Phosphoprotein</keyword>
<sequence>MITVLICDDSPIARMGLRMIIDSEPDMTVVGAVASGEEAISAARVDRPDVVLLDIQMPGVDGITAARRIESRVLILTTFDHDENVHAALRAGVSGFLVKDAPPERVVEAVRAVAEGGALLSPSVTRRLLNTVGIPGARLPELSDQDVRLLKLIARARTNSEIARELDLTLATVKTYVSRLFTRINARDRTHAAVLAYESGLARPGS</sequence>
<evidence type="ECO:0000313" key="9">
    <source>
        <dbReference type="Proteomes" id="UP000295680"/>
    </source>
</evidence>
<dbReference type="GO" id="GO:0006355">
    <property type="term" value="P:regulation of DNA-templated transcription"/>
    <property type="evidence" value="ECO:0007669"/>
    <property type="project" value="InterPro"/>
</dbReference>
<dbReference type="InterPro" id="IPR000792">
    <property type="entry name" value="Tscrpt_reg_LuxR_C"/>
</dbReference>
<keyword evidence="2" id="KW-0805">Transcription regulation</keyword>
<dbReference type="AlphaFoldDB" id="A0A4R2K0F0"/>
<dbReference type="InterPro" id="IPR001789">
    <property type="entry name" value="Sig_transdc_resp-reg_receiver"/>
</dbReference>
<keyword evidence="4" id="KW-0804">Transcription</keyword>
<evidence type="ECO:0000259" key="6">
    <source>
        <dbReference type="PROSITE" id="PS50043"/>
    </source>
</evidence>
<dbReference type="GO" id="GO:0003677">
    <property type="term" value="F:DNA binding"/>
    <property type="evidence" value="ECO:0007669"/>
    <property type="project" value="UniProtKB-KW"/>
</dbReference>
<evidence type="ECO:0000313" key="8">
    <source>
        <dbReference type="EMBL" id="TCO65082.1"/>
    </source>
</evidence>
<dbReference type="PRINTS" id="PR00038">
    <property type="entry name" value="HTHLUXR"/>
</dbReference>
<evidence type="ECO:0000256" key="4">
    <source>
        <dbReference type="ARBA" id="ARBA00023163"/>
    </source>
</evidence>
<dbReference type="CDD" id="cd17535">
    <property type="entry name" value="REC_NarL-like"/>
    <property type="match status" value="1"/>
</dbReference>
<evidence type="ECO:0000256" key="2">
    <source>
        <dbReference type="ARBA" id="ARBA00023015"/>
    </source>
</evidence>
<accession>A0A4R2K0F0</accession>
<keyword evidence="3 8" id="KW-0238">DNA-binding</keyword>
<dbReference type="SUPFAM" id="SSF52172">
    <property type="entry name" value="CheY-like"/>
    <property type="match status" value="1"/>
</dbReference>
<dbReference type="SMART" id="SM00448">
    <property type="entry name" value="REC"/>
    <property type="match status" value="1"/>
</dbReference>
<dbReference type="InterPro" id="IPR039420">
    <property type="entry name" value="WalR-like"/>
</dbReference>
<dbReference type="PROSITE" id="PS50043">
    <property type="entry name" value="HTH_LUXR_2"/>
    <property type="match status" value="1"/>
</dbReference>
<feature type="domain" description="Response regulatory" evidence="7">
    <location>
        <begin position="3"/>
        <end position="114"/>
    </location>
</feature>
<evidence type="ECO:0000259" key="7">
    <source>
        <dbReference type="PROSITE" id="PS50110"/>
    </source>
</evidence>
<keyword evidence="9" id="KW-1185">Reference proteome</keyword>
<reference evidence="8 9" key="1">
    <citation type="submission" date="2019-03" db="EMBL/GenBank/DDBJ databases">
        <title>Genomic Encyclopedia of Type Strains, Phase IV (KMG-IV): sequencing the most valuable type-strain genomes for metagenomic binning, comparative biology and taxonomic classification.</title>
        <authorList>
            <person name="Goeker M."/>
        </authorList>
    </citation>
    <scope>NUCLEOTIDE SEQUENCE [LARGE SCALE GENOMIC DNA]</scope>
    <source>
        <strain evidence="8 9">DSM 45934</strain>
    </source>
</reference>
<feature type="domain" description="HTH luxR-type" evidence="6">
    <location>
        <begin position="135"/>
        <end position="200"/>
    </location>
</feature>
<gene>
    <name evidence="8" type="ORF">EV192_101866</name>
</gene>
<dbReference type="EMBL" id="SLWS01000001">
    <property type="protein sequence ID" value="TCO65082.1"/>
    <property type="molecule type" value="Genomic_DNA"/>
</dbReference>